<dbReference type="GeneID" id="62197025"/>
<evidence type="ECO:0000256" key="1">
    <source>
        <dbReference type="ARBA" id="ARBA00004370"/>
    </source>
</evidence>
<dbReference type="Proteomes" id="UP000662931">
    <property type="component" value="Chromosome 4"/>
</dbReference>
<evidence type="ECO:0000313" key="8">
    <source>
        <dbReference type="Proteomes" id="UP000662931"/>
    </source>
</evidence>
<dbReference type="InterPro" id="IPR000612">
    <property type="entry name" value="PMP3"/>
</dbReference>
<dbReference type="OrthoDB" id="2802411at2759"/>
<dbReference type="Pfam" id="PF01679">
    <property type="entry name" value="Pmp3"/>
    <property type="match status" value="1"/>
</dbReference>
<dbReference type="AlphaFoldDB" id="A0A875S9B4"/>
<reference evidence="7" key="1">
    <citation type="submission" date="2020-10" db="EMBL/GenBank/DDBJ databases">
        <authorList>
            <person name="Roach M.J.R."/>
        </authorList>
    </citation>
    <scope>NUCLEOTIDE SEQUENCE</scope>
    <source>
        <strain evidence="7">CBS 1945</strain>
    </source>
</reference>
<dbReference type="GO" id="GO:0016020">
    <property type="term" value="C:membrane"/>
    <property type="evidence" value="ECO:0007669"/>
    <property type="project" value="UniProtKB-SubCell"/>
</dbReference>
<evidence type="ECO:0000256" key="2">
    <source>
        <dbReference type="ARBA" id="ARBA00009530"/>
    </source>
</evidence>
<name>A0A875S9B4_EENNA</name>
<dbReference type="InterPro" id="IPR048920">
    <property type="entry name" value="REC102"/>
</dbReference>
<dbReference type="PANTHER" id="PTHR21659:SF112">
    <property type="entry name" value="PROTEIN SNA2-RELATED"/>
    <property type="match status" value="1"/>
</dbReference>
<feature type="transmembrane region" description="Helical" evidence="6">
    <location>
        <begin position="31"/>
        <end position="53"/>
    </location>
</feature>
<keyword evidence="8" id="KW-1185">Reference proteome</keyword>
<accession>A0A875S9B4</accession>
<comment type="subcellular location">
    <subcellularLocation>
        <location evidence="1">Membrane</location>
    </subcellularLocation>
</comment>
<evidence type="ECO:0000313" key="7">
    <source>
        <dbReference type="EMBL" id="QPG76239.1"/>
    </source>
</evidence>
<comment type="similarity">
    <text evidence="2">Belongs to the UPF0057 (PMP3) family.</text>
</comment>
<evidence type="ECO:0000256" key="6">
    <source>
        <dbReference type="SAM" id="Phobius"/>
    </source>
</evidence>
<sequence length="267" mass="30439">MHAKDWLMAFVGVFLPFVPVGIKRGICSADFWINIALCFLGFLPALIHCWYIISCYPYESRSNYTGVTLPGREAQGYVLSESMAGGSVWSSLGYQPEIAVTTPNSQMQIVLVDKTINKDTVNDLRESNIHQVCNIQEMHFQFNINDKTMSDPMLSTESIVRKLIFHLNYLMLCNYIQLEERSPLAFSYAARKKYSISSNVMPSLSESFAKSKETLILEKRALNAGFLKQVCHENLAGYLKRMSHRRLEQLAERQKETPLVLEFFALA</sequence>
<evidence type="ECO:0000256" key="3">
    <source>
        <dbReference type="ARBA" id="ARBA00022692"/>
    </source>
</evidence>
<keyword evidence="5 6" id="KW-0472">Membrane</keyword>
<organism evidence="7 8">
    <name type="scientific">Eeniella nana</name>
    <name type="common">Yeast</name>
    <name type="synonym">Brettanomyces nanus</name>
    <dbReference type="NCBI Taxonomy" id="13502"/>
    <lineage>
        <taxon>Eukaryota</taxon>
        <taxon>Fungi</taxon>
        <taxon>Dikarya</taxon>
        <taxon>Ascomycota</taxon>
        <taxon>Saccharomycotina</taxon>
        <taxon>Pichiomycetes</taxon>
        <taxon>Pichiales</taxon>
        <taxon>Pichiaceae</taxon>
        <taxon>Brettanomyces</taxon>
    </lineage>
</organism>
<dbReference type="EMBL" id="CP064815">
    <property type="protein sequence ID" value="QPG76239.1"/>
    <property type="molecule type" value="Genomic_DNA"/>
</dbReference>
<dbReference type="RefSeq" id="XP_038779804.1">
    <property type="nucleotide sequence ID" value="XM_038923876.1"/>
</dbReference>
<evidence type="ECO:0000256" key="5">
    <source>
        <dbReference type="ARBA" id="ARBA00023136"/>
    </source>
</evidence>
<protein>
    <submittedName>
        <fullName evidence="7">Uncharacterized protein</fullName>
    </submittedName>
</protein>
<dbReference type="Pfam" id="PF21736">
    <property type="entry name" value="REC102"/>
    <property type="match status" value="1"/>
</dbReference>
<dbReference type="PANTHER" id="PTHR21659">
    <property type="entry name" value="HYDROPHOBIC PROTEIN RCI2 LOW TEMPERATURE AND SALT RESPONSIVE PROTEIN LTI6 -RELATED"/>
    <property type="match status" value="1"/>
</dbReference>
<gene>
    <name evidence="7" type="ORF">FOA43_003625</name>
</gene>
<proteinExistence type="inferred from homology"/>
<feature type="transmembrane region" description="Helical" evidence="6">
    <location>
        <begin position="6"/>
        <end position="22"/>
    </location>
</feature>
<keyword evidence="4 6" id="KW-1133">Transmembrane helix</keyword>
<evidence type="ECO:0000256" key="4">
    <source>
        <dbReference type="ARBA" id="ARBA00022989"/>
    </source>
</evidence>
<keyword evidence="3 6" id="KW-0812">Transmembrane</keyword>
<dbReference type="KEGG" id="bnn:FOA43_003625"/>